<comment type="catalytic activity">
    <reaction evidence="10">
        <text>uridine + phosphate = alpha-D-ribose 1-phosphate + uracil</text>
        <dbReference type="Rhea" id="RHEA:24388"/>
        <dbReference type="ChEBI" id="CHEBI:16704"/>
        <dbReference type="ChEBI" id="CHEBI:17568"/>
        <dbReference type="ChEBI" id="CHEBI:43474"/>
        <dbReference type="ChEBI" id="CHEBI:57720"/>
        <dbReference type="EC" id="2.4.2.2"/>
    </reaction>
</comment>
<dbReference type="EMBL" id="JMIR01000023">
    <property type="protein sequence ID" value="KEO82393.1"/>
    <property type="molecule type" value="Genomic_DNA"/>
</dbReference>
<dbReference type="InterPro" id="IPR017459">
    <property type="entry name" value="Glycosyl_Trfase_fam3_N_dom"/>
</dbReference>
<comment type="subunit">
    <text evidence="5">Homodimer.</text>
</comment>
<dbReference type="PANTHER" id="PTHR10515">
    <property type="entry name" value="THYMIDINE PHOSPHORYLASE"/>
    <property type="match status" value="1"/>
</dbReference>
<dbReference type="STRING" id="1157490.EL26_15835"/>
<dbReference type="Proteomes" id="UP000027931">
    <property type="component" value="Unassembled WGS sequence"/>
</dbReference>
<dbReference type="InterPro" id="IPR000312">
    <property type="entry name" value="Glycosyl_Trfase_fam3"/>
</dbReference>
<comment type="caution">
    <text evidence="13">The sequence shown here is derived from an EMBL/GenBank/DDBJ whole genome shotgun (WGS) entry which is preliminary data.</text>
</comment>
<dbReference type="SMART" id="SM00941">
    <property type="entry name" value="PYNP_C"/>
    <property type="match status" value="1"/>
</dbReference>
<dbReference type="GO" id="GO:0004645">
    <property type="term" value="F:1,4-alpha-oligoglucan phosphorylase activity"/>
    <property type="evidence" value="ECO:0007669"/>
    <property type="project" value="InterPro"/>
</dbReference>
<evidence type="ECO:0000256" key="4">
    <source>
        <dbReference type="ARBA" id="ARBA00006915"/>
    </source>
</evidence>
<dbReference type="OrthoDB" id="9763887at2"/>
<dbReference type="SUPFAM" id="SSF47648">
    <property type="entry name" value="Nucleoside phosphorylase/phosphoribosyltransferase N-terminal domain"/>
    <property type="match status" value="1"/>
</dbReference>
<dbReference type="GO" id="GO:0047847">
    <property type="term" value="F:deoxyuridine phosphorylase activity"/>
    <property type="evidence" value="ECO:0007669"/>
    <property type="project" value="RHEA"/>
</dbReference>
<comment type="function">
    <text evidence="3">Catalyzes phosphorolysis of the pyrimidine nucleosides uridine, thymidine and 2'-deoxyuridine with the formation of the corresponding pyrimidine base and ribose-1-phosphate.</text>
</comment>
<evidence type="ECO:0000256" key="9">
    <source>
        <dbReference type="ARBA" id="ARBA00022679"/>
    </source>
</evidence>
<dbReference type="GO" id="GO:0006213">
    <property type="term" value="P:pyrimidine nucleoside metabolic process"/>
    <property type="evidence" value="ECO:0007669"/>
    <property type="project" value="InterPro"/>
</dbReference>
<dbReference type="NCBIfam" id="NF004747">
    <property type="entry name" value="PRK06078.1"/>
    <property type="match status" value="1"/>
</dbReference>
<gene>
    <name evidence="13" type="primary">deoA</name>
    <name evidence="13" type="ORF">EL26_15835</name>
</gene>
<dbReference type="EC" id="2.4.2.2" evidence="6"/>
<dbReference type="PANTHER" id="PTHR10515:SF0">
    <property type="entry name" value="THYMIDINE PHOSPHORYLASE"/>
    <property type="match status" value="1"/>
</dbReference>
<dbReference type="SUPFAM" id="SSF54680">
    <property type="entry name" value="Pyrimidine nucleoside phosphorylase C-terminal domain"/>
    <property type="match status" value="1"/>
</dbReference>
<keyword evidence="9 13" id="KW-0808">Transferase</keyword>
<dbReference type="Gene3D" id="3.90.1170.30">
    <property type="entry name" value="Pyrimidine nucleoside phosphorylase-like, C-terminal domain"/>
    <property type="match status" value="1"/>
</dbReference>
<keyword evidence="14" id="KW-1185">Reference proteome</keyword>
<evidence type="ECO:0000256" key="7">
    <source>
        <dbReference type="ARBA" id="ARBA00014680"/>
    </source>
</evidence>
<evidence type="ECO:0000256" key="11">
    <source>
        <dbReference type="ARBA" id="ARBA00048525"/>
    </source>
</evidence>
<reference evidence="13 14" key="1">
    <citation type="journal article" date="2013" name="Int. J. Syst. Evol. Microbiol.">
        <title>Tumebacillus flagellatus sp. nov., an alpha-amylase/pullulanase-producing bacterium isolated from cassava wastewater.</title>
        <authorList>
            <person name="Wang Q."/>
            <person name="Xie N."/>
            <person name="Qin Y."/>
            <person name="Shen N."/>
            <person name="Zhu J."/>
            <person name="Mi H."/>
            <person name="Huang R."/>
        </authorList>
    </citation>
    <scope>NUCLEOTIDE SEQUENCE [LARGE SCALE GENOMIC DNA]</scope>
    <source>
        <strain evidence="13 14">GST4</strain>
    </source>
</reference>
<dbReference type="InterPro" id="IPR035902">
    <property type="entry name" value="Nuc_phospho_transferase"/>
</dbReference>
<dbReference type="eggNOG" id="COG0213">
    <property type="taxonomic scope" value="Bacteria"/>
</dbReference>
<keyword evidence="8 13" id="KW-0328">Glycosyltransferase</keyword>
<dbReference type="AlphaFoldDB" id="A0A074LRC4"/>
<dbReference type="Pfam" id="PF00591">
    <property type="entry name" value="Glycos_transf_3"/>
    <property type="match status" value="1"/>
</dbReference>
<evidence type="ECO:0000313" key="14">
    <source>
        <dbReference type="Proteomes" id="UP000027931"/>
    </source>
</evidence>
<evidence type="ECO:0000256" key="6">
    <source>
        <dbReference type="ARBA" id="ARBA00011889"/>
    </source>
</evidence>
<comment type="catalytic activity">
    <reaction evidence="1">
        <text>2'-deoxyuridine + phosphate = 2-deoxy-alpha-D-ribose 1-phosphate + uracil</text>
        <dbReference type="Rhea" id="RHEA:22824"/>
        <dbReference type="ChEBI" id="CHEBI:16450"/>
        <dbReference type="ChEBI" id="CHEBI:17568"/>
        <dbReference type="ChEBI" id="CHEBI:43474"/>
        <dbReference type="ChEBI" id="CHEBI:57259"/>
        <dbReference type="EC" id="2.4.2.2"/>
    </reaction>
</comment>
<protein>
    <recommendedName>
        <fullName evidence="7">Pyrimidine-nucleoside phosphorylase</fullName>
        <ecNumber evidence="6">2.4.2.2</ecNumber>
    </recommendedName>
</protein>
<name>A0A074LRC4_9BACL</name>
<dbReference type="InterPro" id="IPR036320">
    <property type="entry name" value="Glycosyl_Trfase_fam3_N_dom_sf"/>
</dbReference>
<dbReference type="NCBIfam" id="TIGR02644">
    <property type="entry name" value="Y_phosphoryl"/>
    <property type="match status" value="1"/>
</dbReference>
<evidence type="ECO:0000256" key="1">
    <source>
        <dbReference type="ARBA" id="ARBA00001066"/>
    </source>
</evidence>
<dbReference type="InterPro" id="IPR018090">
    <property type="entry name" value="Pyrmidine_PPas_bac/euk"/>
</dbReference>
<dbReference type="InterPro" id="IPR017872">
    <property type="entry name" value="Pyrmidine_PPase_CS"/>
</dbReference>
<dbReference type="Pfam" id="PF07831">
    <property type="entry name" value="PYNP_C"/>
    <property type="match status" value="1"/>
</dbReference>
<feature type="domain" description="Pyrimidine nucleoside phosphorylase C-terminal" evidence="12">
    <location>
        <begin position="345"/>
        <end position="419"/>
    </location>
</feature>
<dbReference type="PIRSF" id="PIRSF000478">
    <property type="entry name" value="TP_PyNP"/>
    <property type="match status" value="1"/>
</dbReference>
<evidence type="ECO:0000256" key="8">
    <source>
        <dbReference type="ARBA" id="ARBA00022676"/>
    </source>
</evidence>
<dbReference type="RefSeq" id="WP_038090609.1">
    <property type="nucleotide sequence ID" value="NZ_JMIR01000023.1"/>
</dbReference>
<evidence type="ECO:0000256" key="5">
    <source>
        <dbReference type="ARBA" id="ARBA00011738"/>
    </source>
</evidence>
<dbReference type="GO" id="GO:0005829">
    <property type="term" value="C:cytosol"/>
    <property type="evidence" value="ECO:0007669"/>
    <property type="project" value="TreeGrafter"/>
</dbReference>
<evidence type="ECO:0000313" key="13">
    <source>
        <dbReference type="EMBL" id="KEO82393.1"/>
    </source>
</evidence>
<accession>A0A074LRC4</accession>
<evidence type="ECO:0000256" key="2">
    <source>
        <dbReference type="ARBA" id="ARBA00001958"/>
    </source>
</evidence>
<dbReference type="InterPro" id="IPR013102">
    <property type="entry name" value="PYNP_C"/>
</dbReference>
<dbReference type="InterPro" id="IPR036566">
    <property type="entry name" value="PYNP-like_C_sf"/>
</dbReference>
<dbReference type="PROSITE" id="PS00647">
    <property type="entry name" value="THYMID_PHOSPHORYLASE"/>
    <property type="match status" value="1"/>
</dbReference>
<dbReference type="FunFam" id="3.40.1030.10:FF:000003">
    <property type="entry name" value="Pyrimidine-nucleoside phosphorylase"/>
    <property type="match status" value="1"/>
</dbReference>
<dbReference type="Pfam" id="PF02885">
    <property type="entry name" value="Glycos_trans_3N"/>
    <property type="match status" value="1"/>
</dbReference>
<dbReference type="Gene3D" id="1.20.970.10">
    <property type="entry name" value="Transferase, Pyrimidine Nucleoside Phosphorylase, Chain C"/>
    <property type="match status" value="1"/>
</dbReference>
<dbReference type="GO" id="GO:0006206">
    <property type="term" value="P:pyrimidine nucleobase metabolic process"/>
    <property type="evidence" value="ECO:0007669"/>
    <property type="project" value="InterPro"/>
</dbReference>
<proteinExistence type="inferred from homology"/>
<evidence type="ECO:0000256" key="10">
    <source>
        <dbReference type="ARBA" id="ARBA00048453"/>
    </source>
</evidence>
<dbReference type="GO" id="GO:0004850">
    <property type="term" value="F:uridine phosphorylase activity"/>
    <property type="evidence" value="ECO:0007669"/>
    <property type="project" value="RHEA"/>
</dbReference>
<organism evidence="13 14">
    <name type="scientific">Tumebacillus flagellatus</name>
    <dbReference type="NCBI Taxonomy" id="1157490"/>
    <lineage>
        <taxon>Bacteria</taxon>
        <taxon>Bacillati</taxon>
        <taxon>Bacillota</taxon>
        <taxon>Bacilli</taxon>
        <taxon>Bacillales</taxon>
        <taxon>Alicyclobacillaceae</taxon>
        <taxon>Tumebacillus</taxon>
    </lineage>
</organism>
<comment type="cofactor">
    <cofactor evidence="2">
        <name>K(+)</name>
        <dbReference type="ChEBI" id="CHEBI:29103"/>
    </cofactor>
</comment>
<dbReference type="SUPFAM" id="SSF52418">
    <property type="entry name" value="Nucleoside phosphorylase/phosphoribosyltransferase catalytic domain"/>
    <property type="match status" value="1"/>
</dbReference>
<comment type="catalytic activity">
    <reaction evidence="11">
        <text>thymidine + phosphate = 2-deoxy-alpha-D-ribose 1-phosphate + thymine</text>
        <dbReference type="Rhea" id="RHEA:16037"/>
        <dbReference type="ChEBI" id="CHEBI:17748"/>
        <dbReference type="ChEBI" id="CHEBI:17821"/>
        <dbReference type="ChEBI" id="CHEBI:43474"/>
        <dbReference type="ChEBI" id="CHEBI:57259"/>
        <dbReference type="EC" id="2.4.2.2"/>
    </reaction>
</comment>
<sequence>MRMYDIIHKKRDGASLTQEEIQFVVQGFTDGSIPDYQMAALSMAIFLQGMSPEETAHLTLAMAASGDQIDLGDVQGVKVDKHSTGGVGDTTTLVLLPLVAAVGVPVAKMSGRGLGHTGGTIDKLESIPGFSIELSKEQFVEQVNTKGAALMGQSGSIAPADKKLYALRDVTATVDSIPLISSSIMSKKIAAGADAIVLDVKTGEGAFMKTLDGSFALAEAMVNIGENVGRHTIAVISDMDQPLGFAIGNALEVQEAIDTLKGQGPADLTELCLVLGSYMVVAAGQAADAAEARAKLQEQLDNGRALETFKTFLSAQGGDASVVDDPSRLPQASKKIPVTLPGTGYVSHIHAEEVGTCAMLLGAGRETKESVIDLAVGIVLHKKVGDRVEAGEPIATLYVNDESKVQEVTNRLQAAYEVTETEPPKHRLIFGVVTQQGTERFEA</sequence>
<dbReference type="Gene3D" id="3.40.1030.10">
    <property type="entry name" value="Nucleoside phosphorylase/phosphoribosyltransferase catalytic domain"/>
    <property type="match status" value="1"/>
</dbReference>
<dbReference type="InterPro" id="IPR000053">
    <property type="entry name" value="Thymidine/pyrmidine_PPase"/>
</dbReference>
<dbReference type="GO" id="GO:0009032">
    <property type="term" value="F:thymidine phosphorylase activity"/>
    <property type="evidence" value="ECO:0007669"/>
    <property type="project" value="RHEA"/>
</dbReference>
<evidence type="ECO:0000256" key="3">
    <source>
        <dbReference type="ARBA" id="ARBA00003877"/>
    </source>
</evidence>
<comment type="similarity">
    <text evidence="4">Belongs to the thymidine/pyrimidine-nucleoside phosphorylase family.</text>
</comment>
<dbReference type="NCBIfam" id="NF004490">
    <property type="entry name" value="PRK05820.1"/>
    <property type="match status" value="1"/>
</dbReference>
<evidence type="ECO:0000259" key="12">
    <source>
        <dbReference type="SMART" id="SM00941"/>
    </source>
</evidence>